<evidence type="ECO:0000313" key="3">
    <source>
        <dbReference type="Proteomes" id="UP001165584"/>
    </source>
</evidence>
<dbReference type="PANTHER" id="PTHR40396">
    <property type="entry name" value="ATPASE-LIKE PROTEIN"/>
    <property type="match status" value="1"/>
</dbReference>
<dbReference type="InterPro" id="IPR027417">
    <property type="entry name" value="P-loop_NTPase"/>
</dbReference>
<sequence length="428" mass="48394">MLIRFAVENFRSINEAVEVSMVAMDREFEAARPAGSIDQSLLTVVGIFGPNASGKSNILAAIDWLRRAVTLSLRSWDEGIPVEPFAFGGKGKRPTTFWAEYLVDGVRFEYQLEVDEARVIYEGLFHFPTGRRRRIFEREGLELKLQDGLGELSGIRKVLTERSLVLSIARRFAEPLTLKFAQQVRNTNSRGLDHHPSQRWRRDFGAGMGIYNSTRWFEIPELDSEDISQDERDDMERSARNDREQGLALLQMADLGIVDVVRTEDEDVLERSPRRRTLLVHEADGERYPLEMHLESAGTQTWFRLVGPLLDTLRRGGVLVFDEIDASLHPKLSAEVLGLFANPQTNPHNAQLIFTSHDASLLARLNRDQIWLTEKDDKGSTSITPLTDFGGDRVRKSQNLEKAYLEGRFGGIPDVDMVGVFRALGLIG</sequence>
<dbReference type="RefSeq" id="WP_259508142.1">
    <property type="nucleotide sequence ID" value="NZ_JANLCM010000002.1"/>
</dbReference>
<gene>
    <name evidence="2" type="ORF">N1027_11875</name>
</gene>
<protein>
    <submittedName>
        <fullName evidence="2">AAA family ATPase</fullName>
    </submittedName>
</protein>
<reference evidence="2" key="1">
    <citation type="submission" date="2022-08" db="EMBL/GenBank/DDBJ databases">
        <authorList>
            <person name="Deng Y."/>
            <person name="Han X.-F."/>
            <person name="Zhang Y.-Q."/>
        </authorList>
    </citation>
    <scope>NUCLEOTIDE SEQUENCE</scope>
    <source>
        <strain evidence="2">CPCC 205763</strain>
    </source>
</reference>
<organism evidence="2 3">
    <name type="scientific">Herbiconiux aconitum</name>
    <dbReference type="NCBI Taxonomy" id="2970913"/>
    <lineage>
        <taxon>Bacteria</taxon>
        <taxon>Bacillati</taxon>
        <taxon>Actinomycetota</taxon>
        <taxon>Actinomycetes</taxon>
        <taxon>Micrococcales</taxon>
        <taxon>Microbacteriaceae</taxon>
        <taxon>Herbiconiux</taxon>
    </lineage>
</organism>
<feature type="domain" description="ATPase AAA-type core" evidence="1">
    <location>
        <begin position="45"/>
        <end position="362"/>
    </location>
</feature>
<evidence type="ECO:0000259" key="1">
    <source>
        <dbReference type="Pfam" id="PF13304"/>
    </source>
</evidence>
<dbReference type="SUPFAM" id="SSF52540">
    <property type="entry name" value="P-loop containing nucleoside triphosphate hydrolases"/>
    <property type="match status" value="1"/>
</dbReference>
<dbReference type="Gene3D" id="3.40.50.300">
    <property type="entry name" value="P-loop containing nucleotide triphosphate hydrolases"/>
    <property type="match status" value="2"/>
</dbReference>
<dbReference type="InterPro" id="IPR003959">
    <property type="entry name" value="ATPase_AAA_core"/>
</dbReference>
<name>A0ABT2GRN8_9MICO</name>
<comment type="caution">
    <text evidence="2">The sequence shown here is derived from an EMBL/GenBank/DDBJ whole genome shotgun (WGS) entry which is preliminary data.</text>
</comment>
<dbReference type="Pfam" id="PF13304">
    <property type="entry name" value="AAA_21"/>
    <property type="match status" value="1"/>
</dbReference>
<keyword evidence="3" id="KW-1185">Reference proteome</keyword>
<dbReference type="Proteomes" id="UP001165584">
    <property type="component" value="Unassembled WGS sequence"/>
</dbReference>
<dbReference type="PANTHER" id="PTHR40396:SF1">
    <property type="entry name" value="ATPASE AAA-TYPE CORE DOMAIN-CONTAINING PROTEIN"/>
    <property type="match status" value="1"/>
</dbReference>
<proteinExistence type="predicted"/>
<evidence type="ECO:0000313" key="2">
    <source>
        <dbReference type="EMBL" id="MCS5718833.1"/>
    </source>
</evidence>
<accession>A0ABT2GRN8</accession>
<dbReference type="EMBL" id="JANLCM010000002">
    <property type="protein sequence ID" value="MCS5718833.1"/>
    <property type="molecule type" value="Genomic_DNA"/>
</dbReference>